<dbReference type="EMBL" id="RAHX01000001">
    <property type="protein sequence ID" value="RJY10386.1"/>
    <property type="molecule type" value="Genomic_DNA"/>
</dbReference>
<organism evidence="4 5">
    <name type="scientific">Aurantiacibacter aquimixticola</name>
    <dbReference type="NCBI Taxonomy" id="1958945"/>
    <lineage>
        <taxon>Bacteria</taxon>
        <taxon>Pseudomonadati</taxon>
        <taxon>Pseudomonadota</taxon>
        <taxon>Alphaproteobacteria</taxon>
        <taxon>Sphingomonadales</taxon>
        <taxon>Erythrobacteraceae</taxon>
        <taxon>Aurantiacibacter</taxon>
    </lineage>
</organism>
<evidence type="ECO:0000256" key="1">
    <source>
        <dbReference type="SAM" id="MobiDB-lite"/>
    </source>
</evidence>
<feature type="domain" description="DUF2726" evidence="3">
    <location>
        <begin position="71"/>
        <end position="188"/>
    </location>
</feature>
<proteinExistence type="predicted"/>
<keyword evidence="2" id="KW-1133">Transmembrane helix</keyword>
<keyword evidence="2" id="KW-0472">Membrane</keyword>
<sequence length="207" mass="22506">MSKEVIFVGVMALIVFFVTEWSKAGKKKGGRGRSANYRKGGNRGWNGKKSSKLTNAADQLEIVMGADFKPRPLLNRPEASVFKALDDAVIGRNPRWQVMAQVSLGEFLASPDREAYGCVNSKRVDFALMDENCRVVHAIEYQGKGHHRGNAAARDAVKKEALRKAGIGYHEVVAGHTTPSELRALVDKLVPAGMGSGPIEQFGRKAG</sequence>
<name>A0A419RX58_9SPHN</name>
<evidence type="ECO:0000259" key="3">
    <source>
        <dbReference type="Pfam" id="PF10881"/>
    </source>
</evidence>
<reference evidence="4 5" key="1">
    <citation type="journal article" date="2017" name="Int. J. Syst. Evol. Microbiol.">
        <title>Erythrobacter aquimixticola sp. nov., isolated from the junction between the ocean and a freshwater spring.</title>
        <authorList>
            <person name="Park S."/>
            <person name="Jung Y.T."/>
            <person name="Choi S.J."/>
            <person name="Yoon J.H."/>
        </authorList>
    </citation>
    <scope>NUCLEOTIDE SEQUENCE [LARGE SCALE GENOMIC DNA]</scope>
    <source>
        <strain evidence="4 5">JSSK-14</strain>
    </source>
</reference>
<gene>
    <name evidence="4" type="ORF">D6201_11825</name>
</gene>
<evidence type="ECO:0000313" key="4">
    <source>
        <dbReference type="EMBL" id="RJY10386.1"/>
    </source>
</evidence>
<dbReference type="OrthoDB" id="5679025at2"/>
<keyword evidence="5" id="KW-1185">Reference proteome</keyword>
<protein>
    <submittedName>
        <fullName evidence="4">DUF2726 domain-containing protein</fullName>
    </submittedName>
</protein>
<comment type="caution">
    <text evidence="4">The sequence shown here is derived from an EMBL/GenBank/DDBJ whole genome shotgun (WGS) entry which is preliminary data.</text>
</comment>
<dbReference type="Pfam" id="PF10881">
    <property type="entry name" value="DUF2726"/>
    <property type="match status" value="1"/>
</dbReference>
<feature type="transmembrane region" description="Helical" evidence="2">
    <location>
        <begin position="6"/>
        <end position="24"/>
    </location>
</feature>
<evidence type="ECO:0000256" key="2">
    <source>
        <dbReference type="SAM" id="Phobius"/>
    </source>
</evidence>
<evidence type="ECO:0000313" key="5">
    <source>
        <dbReference type="Proteomes" id="UP000285232"/>
    </source>
</evidence>
<dbReference type="AlphaFoldDB" id="A0A419RX58"/>
<keyword evidence="2" id="KW-0812">Transmembrane</keyword>
<accession>A0A419RX58</accession>
<feature type="region of interest" description="Disordered" evidence="1">
    <location>
        <begin position="25"/>
        <end position="50"/>
    </location>
</feature>
<dbReference type="InterPro" id="IPR024402">
    <property type="entry name" value="DUF2726"/>
</dbReference>
<dbReference type="Proteomes" id="UP000285232">
    <property type="component" value="Unassembled WGS sequence"/>
</dbReference>